<reference evidence="1 2" key="1">
    <citation type="submission" date="2016-03" db="EMBL/GenBank/DDBJ databases">
        <title>EvidentialGene: Evidence-directed Construction of Genes on Genomes.</title>
        <authorList>
            <person name="Gilbert D.G."/>
            <person name="Choi J.-H."/>
            <person name="Mockaitis K."/>
            <person name="Colbourne J."/>
            <person name="Pfrender M."/>
        </authorList>
    </citation>
    <scope>NUCLEOTIDE SEQUENCE [LARGE SCALE GENOMIC DNA]</scope>
    <source>
        <strain evidence="1 2">Xinb3</strain>
        <tissue evidence="1">Complete organism</tissue>
    </source>
</reference>
<proteinExistence type="predicted"/>
<accession>A0A0P5EKZ7</accession>
<protein>
    <submittedName>
        <fullName evidence="1">Uncharacterized protein</fullName>
    </submittedName>
</protein>
<dbReference type="EMBL" id="LRGB01001663">
    <property type="protein sequence ID" value="KZS10862.1"/>
    <property type="molecule type" value="Genomic_DNA"/>
</dbReference>
<evidence type="ECO:0000313" key="2">
    <source>
        <dbReference type="Proteomes" id="UP000076858"/>
    </source>
</evidence>
<organism evidence="1 2">
    <name type="scientific">Daphnia magna</name>
    <dbReference type="NCBI Taxonomy" id="35525"/>
    <lineage>
        <taxon>Eukaryota</taxon>
        <taxon>Metazoa</taxon>
        <taxon>Ecdysozoa</taxon>
        <taxon>Arthropoda</taxon>
        <taxon>Crustacea</taxon>
        <taxon>Branchiopoda</taxon>
        <taxon>Diplostraca</taxon>
        <taxon>Cladocera</taxon>
        <taxon>Anomopoda</taxon>
        <taxon>Daphniidae</taxon>
        <taxon>Daphnia</taxon>
    </lineage>
</organism>
<sequence length="93" mass="10646">MARSFRLFAQVIDRHLCTELMRPVCNSICRLPKVINIDDNTLGSSILTHIYTYSICPVAVQICTKALSYINIFFFFSLFLLLTNGRVQNKLTV</sequence>
<name>A0A0P5EKZ7_9CRUS</name>
<evidence type="ECO:0000313" key="1">
    <source>
        <dbReference type="EMBL" id="KZS10862.1"/>
    </source>
</evidence>
<comment type="caution">
    <text evidence="1">The sequence shown here is derived from an EMBL/GenBank/DDBJ whole genome shotgun (WGS) entry which is preliminary data.</text>
</comment>
<dbReference type="Proteomes" id="UP000076858">
    <property type="component" value="Unassembled WGS sequence"/>
</dbReference>
<gene>
    <name evidence="1" type="ORF">APZ42_024532</name>
</gene>
<dbReference type="AlphaFoldDB" id="A0A0P5EKZ7"/>
<keyword evidence="2" id="KW-1185">Reference proteome</keyword>